<dbReference type="Proteomes" id="UP000634011">
    <property type="component" value="Unassembled WGS sequence"/>
</dbReference>
<dbReference type="GO" id="GO:0005886">
    <property type="term" value="C:plasma membrane"/>
    <property type="evidence" value="ECO:0007669"/>
    <property type="project" value="UniProtKB-SubCell"/>
</dbReference>
<dbReference type="RefSeq" id="WP_186913505.1">
    <property type="nucleotide sequence ID" value="NZ_JACOFV010000015.1"/>
</dbReference>
<evidence type="ECO:0000256" key="6">
    <source>
        <dbReference type="RuleBase" id="RU363076"/>
    </source>
</evidence>
<keyword evidence="4 6" id="KW-1133">Transmembrane helix</keyword>
<keyword evidence="8" id="KW-1185">Reference proteome</keyword>
<keyword evidence="3 6" id="KW-0812">Transmembrane</keyword>
<dbReference type="InterPro" id="IPR002994">
    <property type="entry name" value="Surf1/Shy1"/>
</dbReference>
<dbReference type="PROSITE" id="PS50895">
    <property type="entry name" value="SURF1"/>
    <property type="match status" value="1"/>
</dbReference>
<protein>
    <recommendedName>
        <fullName evidence="6">SURF1-like protein</fullName>
    </recommendedName>
</protein>
<evidence type="ECO:0000256" key="3">
    <source>
        <dbReference type="ARBA" id="ARBA00022692"/>
    </source>
</evidence>
<comment type="caution">
    <text evidence="6">Lacks conserved residue(s) required for the propagation of feature annotation.</text>
</comment>
<dbReference type="PANTHER" id="PTHR23427:SF2">
    <property type="entry name" value="SURFEIT LOCUS PROTEIN 1"/>
    <property type="match status" value="1"/>
</dbReference>
<evidence type="ECO:0000313" key="7">
    <source>
        <dbReference type="EMBL" id="MBC3863564.1"/>
    </source>
</evidence>
<comment type="caution">
    <text evidence="7">The sequence shown here is derived from an EMBL/GenBank/DDBJ whole genome shotgun (WGS) entry which is preliminary data.</text>
</comment>
<organism evidence="7 8">
    <name type="scientific">Undibacterium jejuense</name>
    <dbReference type="NCBI Taxonomy" id="1344949"/>
    <lineage>
        <taxon>Bacteria</taxon>
        <taxon>Pseudomonadati</taxon>
        <taxon>Pseudomonadota</taxon>
        <taxon>Betaproteobacteria</taxon>
        <taxon>Burkholderiales</taxon>
        <taxon>Oxalobacteraceae</taxon>
        <taxon>Undibacterium</taxon>
    </lineage>
</organism>
<evidence type="ECO:0000256" key="2">
    <source>
        <dbReference type="ARBA" id="ARBA00007165"/>
    </source>
</evidence>
<dbReference type="PANTHER" id="PTHR23427">
    <property type="entry name" value="SURFEIT LOCUS PROTEIN"/>
    <property type="match status" value="1"/>
</dbReference>
<dbReference type="AlphaFoldDB" id="A0A923KR01"/>
<name>A0A923KR01_9BURK</name>
<sequence>MFISFRLKFFPFVATVVVVSIGIGLAQWQTRRALEKEQIASQISTLARMPAHRIAADKALSTVPVFSKVLLRGEFVAQWPLYLDNRPMQGNAGLYVLMPFHLEGSQRNVLIARGWQARNQQDRKTVPTLITPTGVVEIEGVLRDKLDRVMQLGQPDALKPGAIVQNLEVTSLAQQSGIALEPLIVEQTSDTSDGLLRHWSVPSAGAEKHRAYAFQWYALSGMACLFFVVTGIRRGKHKVSNSNDKSDTNNAATH</sequence>
<evidence type="ECO:0000313" key="8">
    <source>
        <dbReference type="Proteomes" id="UP000634011"/>
    </source>
</evidence>
<comment type="similarity">
    <text evidence="2 6">Belongs to the SURF1 family.</text>
</comment>
<proteinExistence type="inferred from homology"/>
<dbReference type="InterPro" id="IPR045214">
    <property type="entry name" value="Surf1/Surf4"/>
</dbReference>
<evidence type="ECO:0000256" key="5">
    <source>
        <dbReference type="ARBA" id="ARBA00023136"/>
    </source>
</evidence>
<accession>A0A923KR01</accession>
<gene>
    <name evidence="7" type="ORF">H8K32_15770</name>
</gene>
<evidence type="ECO:0000256" key="1">
    <source>
        <dbReference type="ARBA" id="ARBA00004370"/>
    </source>
</evidence>
<evidence type="ECO:0000256" key="4">
    <source>
        <dbReference type="ARBA" id="ARBA00022989"/>
    </source>
</evidence>
<comment type="subcellular location">
    <subcellularLocation>
        <location evidence="6">Cell membrane</location>
        <topology evidence="6">Multi-pass membrane protein</topology>
    </subcellularLocation>
    <subcellularLocation>
        <location evidence="1">Membrane</location>
    </subcellularLocation>
</comment>
<dbReference type="CDD" id="cd06662">
    <property type="entry name" value="SURF1"/>
    <property type="match status" value="1"/>
</dbReference>
<reference evidence="7" key="1">
    <citation type="submission" date="2020-08" db="EMBL/GenBank/DDBJ databases">
        <title>Novel species isolated from subtropical streams in China.</title>
        <authorList>
            <person name="Lu H."/>
        </authorList>
    </citation>
    <scope>NUCLEOTIDE SEQUENCE</scope>
    <source>
        <strain evidence="7">KACC 12607</strain>
    </source>
</reference>
<keyword evidence="6" id="KW-1003">Cell membrane</keyword>
<dbReference type="Pfam" id="PF02104">
    <property type="entry name" value="SURF1"/>
    <property type="match status" value="1"/>
</dbReference>
<feature type="transmembrane region" description="Helical" evidence="6">
    <location>
        <begin position="214"/>
        <end position="232"/>
    </location>
</feature>
<dbReference type="EMBL" id="JACOFV010000015">
    <property type="protein sequence ID" value="MBC3863564.1"/>
    <property type="molecule type" value="Genomic_DNA"/>
</dbReference>
<keyword evidence="5 6" id="KW-0472">Membrane</keyword>